<protein>
    <submittedName>
        <fullName evidence="2">Uncharacterized protein</fullName>
    </submittedName>
</protein>
<feature type="region of interest" description="Disordered" evidence="1">
    <location>
        <begin position="158"/>
        <end position="181"/>
    </location>
</feature>
<gene>
    <name evidence="2" type="ORF">B0T18DRAFT_51909</name>
</gene>
<accession>A0AA40FC39</accession>
<proteinExistence type="predicted"/>
<organism evidence="2 3">
    <name type="scientific">Schizothecium vesticola</name>
    <dbReference type="NCBI Taxonomy" id="314040"/>
    <lineage>
        <taxon>Eukaryota</taxon>
        <taxon>Fungi</taxon>
        <taxon>Dikarya</taxon>
        <taxon>Ascomycota</taxon>
        <taxon>Pezizomycotina</taxon>
        <taxon>Sordariomycetes</taxon>
        <taxon>Sordariomycetidae</taxon>
        <taxon>Sordariales</taxon>
        <taxon>Schizotheciaceae</taxon>
        <taxon>Schizothecium</taxon>
    </lineage>
</organism>
<dbReference type="AlphaFoldDB" id="A0AA40FC39"/>
<evidence type="ECO:0000256" key="1">
    <source>
        <dbReference type="SAM" id="MobiDB-lite"/>
    </source>
</evidence>
<reference evidence="2" key="1">
    <citation type="submission" date="2023-06" db="EMBL/GenBank/DDBJ databases">
        <title>Genome-scale phylogeny and comparative genomics of the fungal order Sordariales.</title>
        <authorList>
            <consortium name="Lawrence Berkeley National Laboratory"/>
            <person name="Hensen N."/>
            <person name="Bonometti L."/>
            <person name="Westerberg I."/>
            <person name="Brannstrom I.O."/>
            <person name="Guillou S."/>
            <person name="Cros-Aarteil S."/>
            <person name="Calhoun S."/>
            <person name="Haridas S."/>
            <person name="Kuo A."/>
            <person name="Mondo S."/>
            <person name="Pangilinan J."/>
            <person name="Riley R."/>
            <person name="LaButti K."/>
            <person name="Andreopoulos B."/>
            <person name="Lipzen A."/>
            <person name="Chen C."/>
            <person name="Yanf M."/>
            <person name="Daum C."/>
            <person name="Ng V."/>
            <person name="Clum A."/>
            <person name="Steindorff A."/>
            <person name="Ohm R."/>
            <person name="Martin F."/>
            <person name="Silar P."/>
            <person name="Natvig D."/>
            <person name="Lalanne C."/>
            <person name="Gautier V."/>
            <person name="Ament-velasquez S.L."/>
            <person name="Kruys A."/>
            <person name="Hutchinson M.I."/>
            <person name="Powell A.J."/>
            <person name="Barry K."/>
            <person name="Miller A.N."/>
            <person name="Grigoriev I.V."/>
            <person name="Debuchy R."/>
            <person name="Gladieux P."/>
            <person name="Thoren M.H."/>
            <person name="Johannesson H."/>
        </authorList>
    </citation>
    <scope>NUCLEOTIDE SEQUENCE</scope>
    <source>
        <strain evidence="2">SMH3187-1</strain>
    </source>
</reference>
<evidence type="ECO:0000313" key="3">
    <source>
        <dbReference type="Proteomes" id="UP001172155"/>
    </source>
</evidence>
<keyword evidence="3" id="KW-1185">Reference proteome</keyword>
<name>A0AA40FC39_9PEZI</name>
<dbReference type="Proteomes" id="UP001172155">
    <property type="component" value="Unassembled WGS sequence"/>
</dbReference>
<comment type="caution">
    <text evidence="2">The sequence shown here is derived from an EMBL/GenBank/DDBJ whole genome shotgun (WGS) entry which is preliminary data.</text>
</comment>
<evidence type="ECO:0000313" key="2">
    <source>
        <dbReference type="EMBL" id="KAK0755044.1"/>
    </source>
</evidence>
<dbReference type="EMBL" id="JAUKUD010000001">
    <property type="protein sequence ID" value="KAK0755044.1"/>
    <property type="molecule type" value="Genomic_DNA"/>
</dbReference>
<sequence length="208" mass="22611">MDWDELLSAVCGRPLCCTVHTSQAVGMVRSAASGASRLLRWPLDRPFLVRSWCRGALLALGCRTGMVAVVAALAATNLHLADMATHPYQSTSSSTPAGMSRTALRSWNRGASCARSRAVGGVNAAATWTTSTRQTRHGVRSIITAPSRQARVISKANRPHPTLHQQPPPHEQNNESRSREGITPSDLRYLLWRSWESNPGPFADVDDC</sequence>